<name>A0A220S252_9NEIS</name>
<reference evidence="1 2" key="1">
    <citation type="submission" date="2017-06" db="EMBL/GenBank/DDBJ databases">
        <title>Neisseria chenwenguii sp. nov., isolated from the intestinal contents of Tibetan Plateau Pika in Yushu, Qinghai Province, China.</title>
        <authorList>
            <person name="Zhang G."/>
        </authorList>
    </citation>
    <scope>NUCLEOTIDE SEQUENCE [LARGE SCALE GENOMIC DNA]</scope>
    <source>
        <strain evidence="1 2">10023</strain>
    </source>
</reference>
<accession>A0A220S252</accession>
<evidence type="ECO:0000313" key="1">
    <source>
        <dbReference type="EMBL" id="ASK27265.1"/>
    </source>
</evidence>
<gene>
    <name evidence="1" type="ORF">BG910_05495</name>
</gene>
<dbReference type="Proteomes" id="UP000198238">
    <property type="component" value="Chromosome"/>
</dbReference>
<protein>
    <submittedName>
        <fullName evidence="1">Uncharacterized protein</fullName>
    </submittedName>
</protein>
<dbReference type="RefSeq" id="WP_089035975.1">
    <property type="nucleotide sequence ID" value="NZ_CP022278.1"/>
</dbReference>
<keyword evidence="2" id="KW-1185">Reference proteome</keyword>
<proteinExistence type="predicted"/>
<sequence>MMLVLGVDQLKRISGGIGPQFSGWAQGLVFVPLLEKSGIPNPVRDEIKFAYQTWRKIVEK</sequence>
<dbReference type="EMBL" id="CP022278">
    <property type="protein sequence ID" value="ASK27265.1"/>
    <property type="molecule type" value="Genomic_DNA"/>
</dbReference>
<dbReference type="AlphaFoldDB" id="A0A220S252"/>
<dbReference type="OrthoDB" id="7337537at2"/>
<organism evidence="1 2">
    <name type="scientific">Neisseria chenwenguii</name>
    <dbReference type="NCBI Taxonomy" id="1853278"/>
    <lineage>
        <taxon>Bacteria</taxon>
        <taxon>Pseudomonadati</taxon>
        <taxon>Pseudomonadota</taxon>
        <taxon>Betaproteobacteria</taxon>
        <taxon>Neisseriales</taxon>
        <taxon>Neisseriaceae</taxon>
        <taxon>Neisseria</taxon>
    </lineage>
</organism>
<evidence type="ECO:0000313" key="2">
    <source>
        <dbReference type="Proteomes" id="UP000198238"/>
    </source>
</evidence>
<dbReference type="KEGG" id="nei:BG910_05495"/>